<dbReference type="Proteomes" id="UP001233999">
    <property type="component" value="Unassembled WGS sequence"/>
</dbReference>
<accession>A0AAD8A9G2</accession>
<gene>
    <name evidence="1" type="ORF">L9F63_027446</name>
</gene>
<name>A0AAD8A9G2_DIPPU</name>
<keyword evidence="2" id="KW-1185">Reference proteome</keyword>
<evidence type="ECO:0000313" key="1">
    <source>
        <dbReference type="EMBL" id="KAJ9594570.1"/>
    </source>
</evidence>
<feature type="non-terminal residue" evidence="1">
    <location>
        <position position="1"/>
    </location>
</feature>
<dbReference type="EMBL" id="JASPKZ010002949">
    <property type="protein sequence ID" value="KAJ9594570.1"/>
    <property type="molecule type" value="Genomic_DNA"/>
</dbReference>
<protein>
    <submittedName>
        <fullName evidence="1">Uncharacterized protein</fullName>
    </submittedName>
</protein>
<comment type="caution">
    <text evidence="1">The sequence shown here is derived from an EMBL/GenBank/DDBJ whole genome shotgun (WGS) entry which is preliminary data.</text>
</comment>
<feature type="non-terminal residue" evidence="1">
    <location>
        <position position="75"/>
    </location>
</feature>
<dbReference type="AlphaFoldDB" id="A0AAD8A9G2"/>
<sequence length="75" mass="8359">SSISEPDLQLEGSYVGGGSQYFDEEKRRHHEIKNTGSNCMAQWNMNTLNFRRSSVGQFHSGAAMLFDGCTTLLSQ</sequence>
<reference evidence="1" key="1">
    <citation type="journal article" date="2023" name="IScience">
        <title>Live-bearing cockroach genome reveals convergent evolutionary mechanisms linked to viviparity in insects and beyond.</title>
        <authorList>
            <person name="Fouks B."/>
            <person name="Harrison M.C."/>
            <person name="Mikhailova A.A."/>
            <person name="Marchal E."/>
            <person name="English S."/>
            <person name="Carruthers M."/>
            <person name="Jennings E.C."/>
            <person name="Chiamaka E.L."/>
            <person name="Frigard R.A."/>
            <person name="Pippel M."/>
            <person name="Attardo G.M."/>
            <person name="Benoit J.B."/>
            <person name="Bornberg-Bauer E."/>
            <person name="Tobe S.S."/>
        </authorList>
    </citation>
    <scope>NUCLEOTIDE SEQUENCE</scope>
    <source>
        <strain evidence="1">Stay&amp;Tobe</strain>
    </source>
</reference>
<proteinExistence type="predicted"/>
<organism evidence="1 2">
    <name type="scientific">Diploptera punctata</name>
    <name type="common">Pacific beetle cockroach</name>
    <dbReference type="NCBI Taxonomy" id="6984"/>
    <lineage>
        <taxon>Eukaryota</taxon>
        <taxon>Metazoa</taxon>
        <taxon>Ecdysozoa</taxon>
        <taxon>Arthropoda</taxon>
        <taxon>Hexapoda</taxon>
        <taxon>Insecta</taxon>
        <taxon>Pterygota</taxon>
        <taxon>Neoptera</taxon>
        <taxon>Polyneoptera</taxon>
        <taxon>Dictyoptera</taxon>
        <taxon>Blattodea</taxon>
        <taxon>Blaberoidea</taxon>
        <taxon>Blaberidae</taxon>
        <taxon>Diplopterinae</taxon>
        <taxon>Diploptera</taxon>
    </lineage>
</organism>
<evidence type="ECO:0000313" key="2">
    <source>
        <dbReference type="Proteomes" id="UP001233999"/>
    </source>
</evidence>
<reference evidence="1" key="2">
    <citation type="submission" date="2023-05" db="EMBL/GenBank/DDBJ databases">
        <authorList>
            <person name="Fouks B."/>
        </authorList>
    </citation>
    <scope>NUCLEOTIDE SEQUENCE</scope>
    <source>
        <strain evidence="1">Stay&amp;Tobe</strain>
        <tissue evidence="1">Testes</tissue>
    </source>
</reference>